<organism evidence="2 3">
    <name type="scientific">Friedmanniomyces endolithicus</name>
    <dbReference type="NCBI Taxonomy" id="329885"/>
    <lineage>
        <taxon>Eukaryota</taxon>
        <taxon>Fungi</taxon>
        <taxon>Dikarya</taxon>
        <taxon>Ascomycota</taxon>
        <taxon>Pezizomycotina</taxon>
        <taxon>Dothideomycetes</taxon>
        <taxon>Dothideomycetidae</taxon>
        <taxon>Mycosphaerellales</taxon>
        <taxon>Teratosphaeriaceae</taxon>
        <taxon>Friedmanniomyces</taxon>
    </lineage>
</organism>
<evidence type="ECO:0000313" key="3">
    <source>
        <dbReference type="Proteomes" id="UP001168146"/>
    </source>
</evidence>
<dbReference type="Proteomes" id="UP001168146">
    <property type="component" value="Unassembled WGS sequence"/>
</dbReference>
<feature type="compositionally biased region" description="Basic and acidic residues" evidence="1">
    <location>
        <begin position="43"/>
        <end position="52"/>
    </location>
</feature>
<feature type="region of interest" description="Disordered" evidence="1">
    <location>
        <begin position="202"/>
        <end position="245"/>
    </location>
</feature>
<feature type="region of interest" description="Disordered" evidence="1">
    <location>
        <begin position="17"/>
        <end position="54"/>
    </location>
</feature>
<gene>
    <name evidence="2" type="ORF">LTR82_001000</name>
</gene>
<name>A0AAN6G2C0_9PEZI</name>
<dbReference type="EMBL" id="JASUXU010000002">
    <property type="protein sequence ID" value="KAK0327485.1"/>
    <property type="molecule type" value="Genomic_DNA"/>
</dbReference>
<reference evidence="2" key="1">
    <citation type="submission" date="2021-12" db="EMBL/GenBank/DDBJ databases">
        <title>Black yeast isolated from Biological Soil Crust.</title>
        <authorList>
            <person name="Kurbessoian T."/>
        </authorList>
    </citation>
    <scope>NUCLEOTIDE SEQUENCE</scope>
    <source>
        <strain evidence="2">CCFEE 5208</strain>
    </source>
</reference>
<sequence length="276" mass="30939">MASRSFTPSDRLLRQARRTVETRPAGSSVGLPDAHRNLRARHRESSNDDVRHAKGPACSVRTIDRLNFRGQLSDVELTLSTTLARDTGLIVVTTAEASGRVSIEVDVSRAMPHESLSQTILSTLLHEWVHAYFRRVYCWPPKCNDLWCGHRWGRAMGPDCHGDVWQSLADAVERVANQELEMERPFQLGRREQVEEQLVRVVDDSDDSTSDRCLPEDNDTTDGELGFPSEKLGGRPNARTDHRNDLADNTATISYSTKLRWHFLNDTACGEAASSS</sequence>
<proteinExistence type="predicted"/>
<protein>
    <submittedName>
        <fullName evidence="2">Uncharacterized protein</fullName>
    </submittedName>
</protein>
<comment type="caution">
    <text evidence="2">The sequence shown here is derived from an EMBL/GenBank/DDBJ whole genome shotgun (WGS) entry which is preliminary data.</text>
</comment>
<feature type="compositionally biased region" description="Basic and acidic residues" evidence="1">
    <location>
        <begin position="202"/>
        <end position="215"/>
    </location>
</feature>
<evidence type="ECO:0000313" key="2">
    <source>
        <dbReference type="EMBL" id="KAK0327485.1"/>
    </source>
</evidence>
<accession>A0AAN6G2C0</accession>
<dbReference type="AlphaFoldDB" id="A0AAN6G2C0"/>
<evidence type="ECO:0000256" key="1">
    <source>
        <dbReference type="SAM" id="MobiDB-lite"/>
    </source>
</evidence>